<protein>
    <submittedName>
        <fullName evidence="3">TIGR03808 family TAT-translocated repetitive protein</fullName>
    </submittedName>
</protein>
<evidence type="ECO:0000313" key="3">
    <source>
        <dbReference type="EMBL" id="RKF06653.1"/>
    </source>
</evidence>
<dbReference type="InterPro" id="IPR006626">
    <property type="entry name" value="PbH1"/>
</dbReference>
<reference evidence="3 4" key="1">
    <citation type="journal article" date="2018" name="Int. J. Syst. Bacteriol.">
        <title>Oceaniradius stylonemae gen. nov., sp. nov., isolated from a red alga, Stylonema cornu-cervi.</title>
        <authorList>
            <person name="Jeong S."/>
        </authorList>
    </citation>
    <scope>NUCLEOTIDE SEQUENCE [LARGE SCALE GENOMIC DNA]</scope>
    <source>
        <strain evidence="3 4">StC1</strain>
    </source>
</reference>
<dbReference type="InterPro" id="IPR039448">
    <property type="entry name" value="Beta_helix"/>
</dbReference>
<dbReference type="OrthoDB" id="9788772at2"/>
<dbReference type="EMBL" id="QFWV02000006">
    <property type="protein sequence ID" value="RKF06653.1"/>
    <property type="molecule type" value="Genomic_DNA"/>
</dbReference>
<dbReference type="InterPro" id="IPR022388">
    <property type="entry name" value="CHP03808"/>
</dbReference>
<evidence type="ECO:0000259" key="2">
    <source>
        <dbReference type="Pfam" id="PF13229"/>
    </source>
</evidence>
<feature type="domain" description="Right handed beta helix" evidence="2">
    <location>
        <begin position="164"/>
        <end position="332"/>
    </location>
</feature>
<dbReference type="InterPro" id="IPR011050">
    <property type="entry name" value="Pectin_lyase_fold/virulence"/>
</dbReference>
<organism evidence="3 4">
    <name type="scientific">Oceaniradius stylonematis</name>
    <dbReference type="NCBI Taxonomy" id="2184161"/>
    <lineage>
        <taxon>Bacteria</taxon>
        <taxon>Pseudomonadati</taxon>
        <taxon>Pseudomonadota</taxon>
        <taxon>Alphaproteobacteria</taxon>
        <taxon>Hyphomicrobiales</taxon>
        <taxon>Ahrensiaceae</taxon>
        <taxon>Oceaniradius</taxon>
    </lineage>
</organism>
<feature type="chain" id="PRO_5018531208" evidence="1">
    <location>
        <begin position="26"/>
        <end position="457"/>
    </location>
</feature>
<dbReference type="Pfam" id="PF13229">
    <property type="entry name" value="Beta_helix"/>
    <property type="match status" value="1"/>
</dbReference>
<sequence>MHRRRFLTHFGTGLAALAVSRSASAQSRQPAVTLAELRGSVSALDYDVRPGALDNQSAAFQRMLDETARRGIPVFLPAGTYVISNIKLPEGALISGVPGRTELVYGGDGHFLSGHDLRQVRLSNLVVDGVNRWTGAGVDGLIDLRGVPDVTLDDLTVRGAGRDGIHLERCGGRIADCSISGAARFGIYAVESTGLTVRGNRVDACADGGVIIHRWAEGDDGTMIVGNRITNIGAVSGGTGQWGNAINLFRADNVLVSGNRIEGAAFSAVRGNAARNLQIVDNNCRAIGETAIYSEFGFENAIVARNFIDGAANGISVTNFNDGGRAATVSGNIIRNIVATGPYEPDAPGFGTGIAVEADTTVTGNMIEGVARFGINAGWGPYLRDCVLSSNVIRDARIGIGISEAPGAGTVLVSANVIGARQGAIRAHRWADLTTGELLGARRGVPENIILADNRLA</sequence>
<dbReference type="Gene3D" id="2.160.20.10">
    <property type="entry name" value="Single-stranded right-handed beta-helix, Pectin lyase-like"/>
    <property type="match status" value="1"/>
</dbReference>
<accession>A0A3A8AL87</accession>
<dbReference type="PANTHER" id="PTHR36453">
    <property type="entry name" value="SECRETED PROTEIN-RELATED"/>
    <property type="match status" value="1"/>
</dbReference>
<dbReference type="InterPro" id="IPR012334">
    <property type="entry name" value="Pectin_lyas_fold"/>
</dbReference>
<feature type="signal peptide" evidence="1">
    <location>
        <begin position="1"/>
        <end position="25"/>
    </location>
</feature>
<keyword evidence="4" id="KW-1185">Reference proteome</keyword>
<keyword evidence="1" id="KW-0732">Signal</keyword>
<dbReference type="Proteomes" id="UP000246132">
    <property type="component" value="Unassembled WGS sequence"/>
</dbReference>
<dbReference type="SUPFAM" id="SSF51126">
    <property type="entry name" value="Pectin lyase-like"/>
    <property type="match status" value="1"/>
</dbReference>
<dbReference type="AlphaFoldDB" id="A0A3A8AL87"/>
<evidence type="ECO:0000256" key="1">
    <source>
        <dbReference type="SAM" id="SignalP"/>
    </source>
</evidence>
<evidence type="ECO:0000313" key="4">
    <source>
        <dbReference type="Proteomes" id="UP000246132"/>
    </source>
</evidence>
<dbReference type="SMART" id="SM00710">
    <property type="entry name" value="PbH1"/>
    <property type="match status" value="9"/>
</dbReference>
<proteinExistence type="predicted"/>
<dbReference type="NCBIfam" id="TIGR03808">
    <property type="entry name" value="RR_plus_rpt_1"/>
    <property type="match status" value="1"/>
</dbReference>
<name>A0A3A8AL87_9HYPH</name>
<comment type="caution">
    <text evidence="3">The sequence shown here is derived from an EMBL/GenBank/DDBJ whole genome shotgun (WGS) entry which is preliminary data.</text>
</comment>
<dbReference type="RefSeq" id="WP_109767331.1">
    <property type="nucleotide sequence ID" value="NZ_CP159474.1"/>
</dbReference>
<gene>
    <name evidence="3" type="ORF">DEM25_010395</name>
</gene>
<dbReference type="PANTHER" id="PTHR36453:SF1">
    <property type="entry name" value="RIGHT HANDED BETA HELIX DOMAIN-CONTAINING PROTEIN"/>
    <property type="match status" value="1"/>
</dbReference>